<evidence type="ECO:0000313" key="2">
    <source>
        <dbReference type="EMBL" id="QBO35967.1"/>
    </source>
</evidence>
<dbReference type="AlphaFoldDB" id="A0A4P6YTI6"/>
<feature type="transmembrane region" description="Helical" evidence="1">
    <location>
        <begin position="140"/>
        <end position="167"/>
    </location>
</feature>
<sequence length="468" mass="52837">MQKLKYSLSKFLTIRILLLFIITYLWAFSLRLATIAAGVPDLTSTVLSIGWLQIPQTFMFLILPLIVFTIYITIKNNYSLYTLLRYQQPHKYLWVLYKGFIIDFGIYLTTIVLALGVAGLGLRFGTSWQPRSSSGDLQQLFPTTLALLGTIILATLITSTLLFIFYFYLQVITNNLTHLMYALIVLLLYSIVLNRFDANVPSLISPVTYTHFANLSGKLHLLGWLVGIVTLFAVNIEAGFNYRKNMFRLILPAGGLALVLYFANLTKHTGITAFFRLVFGGVNGTNLLTVPSLAVYLLFNLPLVLWLFSRLNSTSQNTYVLMRIRNFSQYLGKNLVKLWTFALIYWLLIILLVGFIGTSVVPSYVATIALGKTLLLFGLSGAVQAILYTLIIRIISNVTRSYLNGLFVFWLILAVPLIIHPKALNYFAYMNSFDQISHISFPVIAVKLLVITGVVITYLLLERRKDLA</sequence>
<dbReference type="KEGG" id="wei:EQG49_05585"/>
<gene>
    <name evidence="2" type="ORF">EQG49_05585</name>
</gene>
<feature type="transmembrane region" description="Helical" evidence="1">
    <location>
        <begin position="246"/>
        <end position="266"/>
    </location>
</feature>
<name>A0A4P6YTI6_9LACO</name>
<feature type="transmembrane region" description="Helical" evidence="1">
    <location>
        <begin position="338"/>
        <end position="361"/>
    </location>
</feature>
<feature type="transmembrane region" description="Helical" evidence="1">
    <location>
        <begin position="373"/>
        <end position="395"/>
    </location>
</feature>
<proteinExistence type="predicted"/>
<protein>
    <submittedName>
        <fullName evidence="2">Uncharacterized protein</fullName>
    </submittedName>
</protein>
<reference evidence="3" key="1">
    <citation type="submission" date="2019-03" db="EMBL/GenBank/DDBJ databases">
        <title>Weissella sp. 26KH-42 Genome sequencing.</title>
        <authorList>
            <person name="Heo J."/>
            <person name="Kim S.-J."/>
            <person name="Kim J.-S."/>
            <person name="Hong S.-B."/>
            <person name="Kwon S.-W."/>
        </authorList>
    </citation>
    <scope>NUCLEOTIDE SEQUENCE [LARGE SCALE GENOMIC DNA]</scope>
    <source>
        <strain evidence="3">26KH-42</strain>
    </source>
</reference>
<feature type="transmembrane region" description="Helical" evidence="1">
    <location>
        <begin position="402"/>
        <end position="419"/>
    </location>
</feature>
<feature type="transmembrane region" description="Helical" evidence="1">
    <location>
        <begin position="95"/>
        <end position="120"/>
    </location>
</feature>
<organism evidence="2 3">
    <name type="scientific">Periweissella cryptocerci</name>
    <dbReference type="NCBI Taxonomy" id="2506420"/>
    <lineage>
        <taxon>Bacteria</taxon>
        <taxon>Bacillati</taxon>
        <taxon>Bacillota</taxon>
        <taxon>Bacilli</taxon>
        <taxon>Lactobacillales</taxon>
        <taxon>Lactobacillaceae</taxon>
        <taxon>Periweissella</taxon>
    </lineage>
</organism>
<feature type="transmembrane region" description="Helical" evidence="1">
    <location>
        <begin position="216"/>
        <end position="234"/>
    </location>
</feature>
<evidence type="ECO:0000256" key="1">
    <source>
        <dbReference type="SAM" id="Phobius"/>
    </source>
</evidence>
<keyword evidence="3" id="KW-1185">Reference proteome</keyword>
<keyword evidence="1" id="KW-0812">Transmembrane</keyword>
<dbReference type="RefSeq" id="WP_133363046.1">
    <property type="nucleotide sequence ID" value="NZ_CP037940.1"/>
</dbReference>
<feature type="transmembrane region" description="Helical" evidence="1">
    <location>
        <begin position="439"/>
        <end position="461"/>
    </location>
</feature>
<keyword evidence="1" id="KW-0472">Membrane</keyword>
<feature type="transmembrane region" description="Helical" evidence="1">
    <location>
        <begin position="54"/>
        <end position="74"/>
    </location>
</feature>
<feature type="transmembrane region" description="Helical" evidence="1">
    <location>
        <begin position="286"/>
        <end position="308"/>
    </location>
</feature>
<dbReference type="EMBL" id="CP037940">
    <property type="protein sequence ID" value="QBO35967.1"/>
    <property type="molecule type" value="Genomic_DNA"/>
</dbReference>
<accession>A0A4P6YTI6</accession>
<dbReference type="Proteomes" id="UP000292886">
    <property type="component" value="Chromosome"/>
</dbReference>
<feature type="transmembrane region" description="Helical" evidence="1">
    <location>
        <begin position="179"/>
        <end position="196"/>
    </location>
</feature>
<feature type="transmembrane region" description="Helical" evidence="1">
    <location>
        <begin position="12"/>
        <end position="34"/>
    </location>
</feature>
<keyword evidence="1" id="KW-1133">Transmembrane helix</keyword>
<evidence type="ECO:0000313" key="3">
    <source>
        <dbReference type="Proteomes" id="UP000292886"/>
    </source>
</evidence>